<protein>
    <submittedName>
        <fullName evidence="1">Uncharacterized protein</fullName>
    </submittedName>
</protein>
<accession>A0A6C0LDP1</accession>
<organism evidence="1">
    <name type="scientific">viral metagenome</name>
    <dbReference type="NCBI Taxonomy" id="1070528"/>
    <lineage>
        <taxon>unclassified sequences</taxon>
        <taxon>metagenomes</taxon>
        <taxon>organismal metagenomes</taxon>
    </lineage>
</organism>
<reference evidence="1" key="1">
    <citation type="journal article" date="2020" name="Nature">
        <title>Giant virus diversity and host interactions through global metagenomics.</title>
        <authorList>
            <person name="Schulz F."/>
            <person name="Roux S."/>
            <person name="Paez-Espino D."/>
            <person name="Jungbluth S."/>
            <person name="Walsh D.A."/>
            <person name="Denef V.J."/>
            <person name="McMahon K.D."/>
            <person name="Konstantinidis K.T."/>
            <person name="Eloe-Fadrosh E.A."/>
            <person name="Kyrpides N.C."/>
            <person name="Woyke T."/>
        </authorList>
    </citation>
    <scope>NUCLEOTIDE SEQUENCE</scope>
    <source>
        <strain evidence="1">GVMAG-M-3300027770-73</strain>
    </source>
</reference>
<evidence type="ECO:0000313" key="1">
    <source>
        <dbReference type="EMBL" id="QHU28567.1"/>
    </source>
</evidence>
<name>A0A6C0LDP1_9ZZZZ</name>
<dbReference type="EMBL" id="MN740472">
    <property type="protein sequence ID" value="QHU28567.1"/>
    <property type="molecule type" value="Genomic_DNA"/>
</dbReference>
<proteinExistence type="predicted"/>
<dbReference type="AlphaFoldDB" id="A0A6C0LDP1"/>
<sequence length="186" mass="21792">MHNELKIDIAVLYQEFTSIDVILDNSNITELDEIQIDEEIFKKIFYPHGETFGLDSSLANSPEYYQYITFLTPYRTVNNKLFVLLEQIFKNIESDLNLTRNCFTTTSCVELTNEILNIKTLCDMRCSCVLNSLTWENIEQMNKNYKLSHTENEKNDLILVISVIFRTPTEGVKNSVFKFNYRIKNT</sequence>